<comment type="subcellular location">
    <subcellularLocation>
        <location evidence="1">Membrane</location>
        <topology evidence="1">Multi-pass membrane protein</topology>
    </subcellularLocation>
</comment>
<evidence type="ECO:0000256" key="4">
    <source>
        <dbReference type="ARBA" id="ARBA00022989"/>
    </source>
</evidence>
<feature type="transmembrane region" description="Helical" evidence="6">
    <location>
        <begin position="178"/>
        <end position="199"/>
    </location>
</feature>
<organism evidence="7 8">
    <name type="scientific">Protea cynaroides</name>
    <dbReference type="NCBI Taxonomy" id="273540"/>
    <lineage>
        <taxon>Eukaryota</taxon>
        <taxon>Viridiplantae</taxon>
        <taxon>Streptophyta</taxon>
        <taxon>Embryophyta</taxon>
        <taxon>Tracheophyta</taxon>
        <taxon>Spermatophyta</taxon>
        <taxon>Magnoliopsida</taxon>
        <taxon>Proteales</taxon>
        <taxon>Proteaceae</taxon>
        <taxon>Protea</taxon>
    </lineage>
</organism>
<feature type="transmembrane region" description="Helical" evidence="6">
    <location>
        <begin position="431"/>
        <end position="452"/>
    </location>
</feature>
<dbReference type="InterPro" id="IPR045069">
    <property type="entry name" value="MATE_euk"/>
</dbReference>
<dbReference type="GO" id="GO:0015297">
    <property type="term" value="F:antiporter activity"/>
    <property type="evidence" value="ECO:0007669"/>
    <property type="project" value="InterPro"/>
</dbReference>
<feature type="transmembrane region" description="Helical" evidence="6">
    <location>
        <begin position="496"/>
        <end position="517"/>
    </location>
</feature>
<evidence type="ECO:0000256" key="6">
    <source>
        <dbReference type="RuleBase" id="RU004914"/>
    </source>
</evidence>
<feature type="transmembrane region" description="Helical" evidence="6">
    <location>
        <begin position="254"/>
        <end position="278"/>
    </location>
</feature>
<evidence type="ECO:0000313" key="8">
    <source>
        <dbReference type="Proteomes" id="UP001141806"/>
    </source>
</evidence>
<sequence length="551" mass="60887">MDETMEDKLLGSGKECITDLKGRVWIESKKLWRVTTPAIITRVASFGILVVTQSFIGHIGETDLAAYAIIQIILVRFVNGILLGMSSALETLCGQAFGAGHNHMMGIYLQRSWLVLFATATILLPFFIFTASILRHIGQEEELSAVAGNISIWFIPVMYSFVFSMTMQMYLQAQRKNFIIGWLSSVSFVAHLILSWLFVYKLNLGIPGAMGAMIISLWSVVIGEFIYVFGGWCPETWSGFSKHAFTAIWPVVKLSVSSGVMLCLQLWYNAVLVLLAGYMKNATIAISAFSICLNINAWELMISLGFFTGACVRVANELGSGDAEAAKFAIKVNLCTSLSIGVIFSVLFFIFGHSLAYLFTSSTEVAKVVSSLAGLLATSVLLNSVQPVLSGVAIGGGWQSVVAYVNLGCYYIIGVPIGVLLGYVAKLDVKGIWIGMICGVALQTVMLIWITWRTDWDAQVENASRRLNREEFEWHHQMTVAAALPLIRSWSSVTEFFLVPYTSASTSLLIIVIAIVLRSHRDDTWDRVDMFSTIDLESIFWSVLPYTEVFN</sequence>
<protein>
    <recommendedName>
        <fullName evidence="6">Protein DETOXIFICATION</fullName>
    </recommendedName>
    <alternativeName>
        <fullName evidence="6">Multidrug and toxic compound extrusion protein</fullName>
    </alternativeName>
</protein>
<comment type="similarity">
    <text evidence="2 6">Belongs to the multi antimicrobial extrusion (MATE) (TC 2.A.66.1) family.</text>
</comment>
<proteinExistence type="inferred from homology"/>
<comment type="caution">
    <text evidence="7">The sequence shown here is derived from an EMBL/GenBank/DDBJ whole genome shotgun (WGS) entry which is preliminary data.</text>
</comment>
<feature type="transmembrane region" description="Helical" evidence="6">
    <location>
        <begin position="211"/>
        <end position="233"/>
    </location>
</feature>
<evidence type="ECO:0000256" key="5">
    <source>
        <dbReference type="ARBA" id="ARBA00023136"/>
    </source>
</evidence>
<keyword evidence="3 6" id="KW-0812">Transmembrane</keyword>
<dbReference type="EMBL" id="JAMYWD010000005">
    <property type="protein sequence ID" value="KAJ4972333.1"/>
    <property type="molecule type" value="Genomic_DNA"/>
</dbReference>
<name>A0A9Q0KKG9_9MAGN</name>
<dbReference type="PANTHER" id="PTHR11206">
    <property type="entry name" value="MULTIDRUG RESISTANCE PROTEIN"/>
    <property type="match status" value="1"/>
</dbReference>
<evidence type="ECO:0000313" key="7">
    <source>
        <dbReference type="EMBL" id="KAJ4972333.1"/>
    </source>
</evidence>
<feature type="transmembrane region" description="Helical" evidence="6">
    <location>
        <begin position="328"/>
        <end position="352"/>
    </location>
</feature>
<dbReference type="GO" id="GO:1990961">
    <property type="term" value="P:xenobiotic detoxification by transmembrane export across the plasma membrane"/>
    <property type="evidence" value="ECO:0007669"/>
    <property type="project" value="InterPro"/>
</dbReference>
<dbReference type="GO" id="GO:0016020">
    <property type="term" value="C:membrane"/>
    <property type="evidence" value="ECO:0007669"/>
    <property type="project" value="UniProtKB-SubCell"/>
</dbReference>
<dbReference type="AlphaFoldDB" id="A0A9Q0KKG9"/>
<feature type="transmembrane region" description="Helical" evidence="6">
    <location>
        <begin position="65"/>
        <end position="85"/>
    </location>
</feature>
<dbReference type="OrthoDB" id="2126698at2759"/>
<feature type="transmembrane region" description="Helical" evidence="6">
    <location>
        <begin position="284"/>
        <end position="307"/>
    </location>
</feature>
<gene>
    <name evidence="7" type="ORF">NE237_005432</name>
</gene>
<dbReference type="GO" id="GO:0042910">
    <property type="term" value="F:xenobiotic transmembrane transporter activity"/>
    <property type="evidence" value="ECO:0007669"/>
    <property type="project" value="InterPro"/>
</dbReference>
<keyword evidence="8" id="KW-1185">Reference proteome</keyword>
<evidence type="ECO:0000256" key="2">
    <source>
        <dbReference type="ARBA" id="ARBA00010199"/>
    </source>
</evidence>
<dbReference type="InterPro" id="IPR002528">
    <property type="entry name" value="MATE_fam"/>
</dbReference>
<dbReference type="CDD" id="cd13132">
    <property type="entry name" value="MATE_eukaryotic"/>
    <property type="match status" value="1"/>
</dbReference>
<feature type="transmembrane region" description="Helical" evidence="6">
    <location>
        <begin position="146"/>
        <end position="166"/>
    </location>
</feature>
<feature type="transmembrane region" description="Helical" evidence="6">
    <location>
        <begin position="39"/>
        <end position="59"/>
    </location>
</feature>
<dbReference type="NCBIfam" id="TIGR00797">
    <property type="entry name" value="matE"/>
    <property type="match status" value="1"/>
</dbReference>
<keyword evidence="4 6" id="KW-1133">Transmembrane helix</keyword>
<dbReference type="Pfam" id="PF01554">
    <property type="entry name" value="MatE"/>
    <property type="match status" value="2"/>
</dbReference>
<dbReference type="Proteomes" id="UP001141806">
    <property type="component" value="Unassembled WGS sequence"/>
</dbReference>
<reference evidence="7" key="1">
    <citation type="journal article" date="2023" name="Plant J.">
        <title>The genome of the king protea, Protea cynaroides.</title>
        <authorList>
            <person name="Chang J."/>
            <person name="Duong T.A."/>
            <person name="Schoeman C."/>
            <person name="Ma X."/>
            <person name="Roodt D."/>
            <person name="Barker N."/>
            <person name="Li Z."/>
            <person name="Van de Peer Y."/>
            <person name="Mizrachi E."/>
        </authorList>
    </citation>
    <scope>NUCLEOTIDE SEQUENCE</scope>
    <source>
        <tissue evidence="7">Young leaves</tissue>
    </source>
</reference>
<feature type="transmembrane region" description="Helical" evidence="6">
    <location>
        <begin position="113"/>
        <end position="134"/>
    </location>
</feature>
<feature type="transmembrane region" description="Helical" evidence="6">
    <location>
        <begin position="401"/>
        <end position="425"/>
    </location>
</feature>
<evidence type="ECO:0000256" key="1">
    <source>
        <dbReference type="ARBA" id="ARBA00004141"/>
    </source>
</evidence>
<evidence type="ECO:0000256" key="3">
    <source>
        <dbReference type="ARBA" id="ARBA00022692"/>
    </source>
</evidence>
<keyword evidence="5 6" id="KW-0472">Membrane</keyword>
<accession>A0A9Q0KKG9</accession>